<feature type="transmembrane region" description="Helical" evidence="7">
    <location>
        <begin position="86"/>
        <end position="107"/>
    </location>
</feature>
<feature type="transmembrane region" description="Helical" evidence="7">
    <location>
        <begin position="429"/>
        <end position="452"/>
    </location>
</feature>
<name>A0A833DVC5_9CREN</name>
<evidence type="ECO:0000256" key="3">
    <source>
        <dbReference type="ARBA" id="ARBA00022692"/>
    </source>
</evidence>
<evidence type="ECO:0000259" key="8">
    <source>
        <dbReference type="Pfam" id="PF00361"/>
    </source>
</evidence>
<feature type="transmembrane region" description="Helical" evidence="7">
    <location>
        <begin position="176"/>
        <end position="198"/>
    </location>
</feature>
<feature type="transmembrane region" description="Helical" evidence="7">
    <location>
        <begin position="284"/>
        <end position="304"/>
    </location>
</feature>
<dbReference type="InterPro" id="IPR001750">
    <property type="entry name" value="ND/Mrp_TM"/>
</dbReference>
<reference evidence="9" key="1">
    <citation type="journal article" date="2020" name="ISME J.">
        <title>Gammaproteobacteria mediating utilization of methyl-, sulfur- and petroleum organic compounds in deep ocean hydrothermal plumes.</title>
        <authorList>
            <person name="Zhou Z."/>
            <person name="Liu Y."/>
            <person name="Pan J."/>
            <person name="Cron B.R."/>
            <person name="Toner B.M."/>
            <person name="Anantharaman K."/>
            <person name="Breier J.A."/>
            <person name="Dick G.J."/>
            <person name="Li M."/>
        </authorList>
    </citation>
    <scope>NUCLEOTIDE SEQUENCE</scope>
    <source>
        <strain evidence="9">SZUA-1435</strain>
    </source>
</reference>
<dbReference type="GO" id="GO:0016491">
    <property type="term" value="F:oxidoreductase activity"/>
    <property type="evidence" value="ECO:0007669"/>
    <property type="project" value="UniProtKB-KW"/>
</dbReference>
<feature type="transmembrane region" description="Helical" evidence="7">
    <location>
        <begin position="15"/>
        <end position="32"/>
    </location>
</feature>
<evidence type="ECO:0000256" key="7">
    <source>
        <dbReference type="SAM" id="Phobius"/>
    </source>
</evidence>
<evidence type="ECO:0000256" key="5">
    <source>
        <dbReference type="ARBA" id="ARBA00023002"/>
    </source>
</evidence>
<accession>A0A833DVC5</accession>
<keyword evidence="2" id="KW-1003">Cell membrane</keyword>
<dbReference type="AlphaFoldDB" id="A0A833DVC5"/>
<comment type="subcellular location">
    <subcellularLocation>
        <location evidence="1">Cell membrane</location>
        <topology evidence="1">Multi-pass membrane protein</topology>
    </subcellularLocation>
</comment>
<dbReference type="PRINTS" id="PR01434">
    <property type="entry name" value="NADHDHGNASE5"/>
</dbReference>
<dbReference type="PANTHER" id="PTHR42682:SF3">
    <property type="entry name" value="FORMATE HYDROGENLYASE SUBUNIT 3-RELATED"/>
    <property type="match status" value="1"/>
</dbReference>
<keyword evidence="3 7" id="KW-0812">Transmembrane</keyword>
<evidence type="ECO:0000256" key="4">
    <source>
        <dbReference type="ARBA" id="ARBA00022989"/>
    </source>
</evidence>
<feature type="domain" description="NADH:quinone oxidoreductase/Mrp antiporter transmembrane" evidence="8">
    <location>
        <begin position="143"/>
        <end position="441"/>
    </location>
</feature>
<evidence type="ECO:0000256" key="6">
    <source>
        <dbReference type="ARBA" id="ARBA00023136"/>
    </source>
</evidence>
<keyword evidence="4 7" id="KW-1133">Transmembrane helix</keyword>
<dbReference type="EMBL" id="DQTV01000086">
    <property type="protein sequence ID" value="HIP57340.1"/>
    <property type="molecule type" value="Genomic_DNA"/>
</dbReference>
<feature type="transmembrane region" description="Helical" evidence="7">
    <location>
        <begin position="143"/>
        <end position="164"/>
    </location>
</feature>
<dbReference type="Pfam" id="PF00361">
    <property type="entry name" value="Proton_antipo_M"/>
    <property type="match status" value="1"/>
</dbReference>
<evidence type="ECO:0000313" key="9">
    <source>
        <dbReference type="EMBL" id="HIP57340.1"/>
    </source>
</evidence>
<proteinExistence type="predicted"/>
<protein>
    <submittedName>
        <fullName evidence="9">Hydantoin racemase</fullName>
    </submittedName>
</protein>
<dbReference type="Proteomes" id="UP000605805">
    <property type="component" value="Unassembled WGS sequence"/>
</dbReference>
<feature type="transmembrane region" description="Helical" evidence="7">
    <location>
        <begin position="218"/>
        <end position="243"/>
    </location>
</feature>
<sequence>MLPILGTISVFKLNLFELSLILYLVAIVIGIASRGSKAGANLSFAITALAALLLLPIPFIYGFLSAEPIELSLWMFGTSIPIYIDALSAVLIFVISILTLTSSIYSISYMEYYHEIGMFGYFAALFSLFSVSMILVVTVNSALWFLFMWEVMTLASYFLINWEYVEESVRRAAWKYFISMHFLSTLPLVLAIAALVTITGVDSLTELRTVTPTLDPRLIAVLHLLFLIGFGAKAGAVPLHFWLPDAHPAAPSNVSALLSGAMIKVAVYGLLRFCAFVLPISYVLGLAIAVIGTISLMVGTLTALRQTDAKRLLAYHSVGQMGYIWLGVGTGLALAAIGNPLAVVGLVAGLYHLINHALFKGLLFLSAGSILFRTRTRDLNVIGGLARYMPYTAALTLIAALSIAGVPPFNGFVSKWLIYESTFLSGNGILVFCGVMALFISAATLASFIKFYTTAFGGVPKVESREVPSSMLFGKSILAALCIITGVIPITVLNLLLAASKTIAPIAPPTALTVTISFVTVAGISTFIPLLLIVTMAVLLLLGFAIAVPRGRVVAPWDCGERVELKHYKLLALHYYRTYEEYIHALYELSHKLSEGFGHALIKTAYFLANASNTVATTLSRRITGAALSRAMKALASASDAMASALSGKAIGNALSRIMWALATASDAVASTLSGKAISSALSRVMQALAIASDAVATALTRASVSMVRGIGEFVLHNLKEFYADEAVFSSVVNALHGIARFLAWTVLRTDINTFMSYSALFILMISLLVIALVVGVTP</sequence>
<feature type="transmembrane region" description="Helical" evidence="7">
    <location>
        <begin position="755"/>
        <end position="777"/>
    </location>
</feature>
<evidence type="ECO:0000313" key="10">
    <source>
        <dbReference type="Proteomes" id="UP000605805"/>
    </source>
</evidence>
<comment type="caution">
    <text evidence="9">The sequence shown here is derived from an EMBL/GenBank/DDBJ whole genome shotgun (WGS) entry which is preliminary data.</text>
</comment>
<keyword evidence="6 7" id="KW-0472">Membrane</keyword>
<keyword evidence="5" id="KW-0560">Oxidoreductase</keyword>
<feature type="transmembrane region" description="Helical" evidence="7">
    <location>
        <begin position="388"/>
        <end position="409"/>
    </location>
</feature>
<evidence type="ECO:0000256" key="2">
    <source>
        <dbReference type="ARBA" id="ARBA00022475"/>
    </source>
</evidence>
<feature type="transmembrane region" description="Helical" evidence="7">
    <location>
        <begin position="255"/>
        <end position="278"/>
    </location>
</feature>
<dbReference type="InterPro" id="IPR052175">
    <property type="entry name" value="ComplexI-like_HydComp"/>
</dbReference>
<feature type="transmembrane region" description="Helical" evidence="7">
    <location>
        <begin position="44"/>
        <end position="66"/>
    </location>
</feature>
<feature type="transmembrane region" description="Helical" evidence="7">
    <location>
        <begin position="119"/>
        <end position="137"/>
    </location>
</feature>
<evidence type="ECO:0000256" key="1">
    <source>
        <dbReference type="ARBA" id="ARBA00004651"/>
    </source>
</evidence>
<feature type="transmembrane region" description="Helical" evidence="7">
    <location>
        <begin position="516"/>
        <end position="542"/>
    </location>
</feature>
<dbReference type="PANTHER" id="PTHR42682">
    <property type="entry name" value="HYDROGENASE-4 COMPONENT F"/>
    <property type="match status" value="1"/>
</dbReference>
<feature type="transmembrane region" description="Helical" evidence="7">
    <location>
        <begin position="472"/>
        <end position="496"/>
    </location>
</feature>
<feature type="transmembrane region" description="Helical" evidence="7">
    <location>
        <begin position="324"/>
        <end position="351"/>
    </location>
</feature>
<dbReference type="GO" id="GO:0005886">
    <property type="term" value="C:plasma membrane"/>
    <property type="evidence" value="ECO:0007669"/>
    <property type="project" value="UniProtKB-SubCell"/>
</dbReference>
<feature type="transmembrane region" description="Helical" evidence="7">
    <location>
        <begin position="357"/>
        <end position="376"/>
    </location>
</feature>
<gene>
    <name evidence="9" type="ORF">EYH02_04650</name>
</gene>
<organism evidence="9 10">
    <name type="scientific">Ignisphaera aggregans</name>
    <dbReference type="NCBI Taxonomy" id="334771"/>
    <lineage>
        <taxon>Archaea</taxon>
        <taxon>Thermoproteota</taxon>
        <taxon>Thermoprotei</taxon>
        <taxon>Desulfurococcales</taxon>
        <taxon>Desulfurococcaceae</taxon>
        <taxon>Ignisphaera</taxon>
    </lineage>
</organism>